<keyword evidence="5" id="KW-0597">Phosphoprotein</keyword>
<dbReference type="InterPro" id="IPR049023">
    <property type="entry name" value="AMG1_II"/>
</dbReference>
<dbReference type="CDD" id="cd03086">
    <property type="entry name" value="PGM3"/>
    <property type="match status" value="1"/>
</dbReference>
<dbReference type="FunFam" id="3.40.120.10:FF:000023">
    <property type="entry name" value="Phosphoacetylglucosamine mutase"/>
    <property type="match status" value="1"/>
</dbReference>
<dbReference type="GO" id="GO:0005975">
    <property type="term" value="P:carbohydrate metabolic process"/>
    <property type="evidence" value="ECO:0007669"/>
    <property type="project" value="InterPro"/>
</dbReference>
<evidence type="ECO:0000259" key="19">
    <source>
        <dbReference type="Pfam" id="PF02878"/>
    </source>
</evidence>
<dbReference type="Gene3D" id="3.40.120.10">
    <property type="entry name" value="Alpha-D-Glucose-1,6-Bisphosphate, subunit A, domain 3"/>
    <property type="match status" value="2"/>
</dbReference>
<dbReference type="SUPFAM" id="SSF53738">
    <property type="entry name" value="Phosphoglucomutase, first 3 domains"/>
    <property type="match status" value="3"/>
</dbReference>
<protein>
    <recommendedName>
        <fullName evidence="4 14">Phosphoacetylglucosamine mutase</fullName>
        <shortName evidence="14">PAGM</shortName>
        <ecNumber evidence="4 14">5.4.2.3</ecNumber>
    </recommendedName>
    <alternativeName>
        <fullName evidence="12 14">Acetylglucosamine phosphomutase</fullName>
    </alternativeName>
    <alternativeName>
        <fullName evidence="11 14">N-acetylglucosamine-phosphate mutase</fullName>
    </alternativeName>
</protein>
<dbReference type="GO" id="GO:0071555">
    <property type="term" value="P:cell wall organization"/>
    <property type="evidence" value="ECO:0007669"/>
    <property type="project" value="UniProtKB-KW"/>
</dbReference>
<dbReference type="GO" id="GO:0006048">
    <property type="term" value="P:UDP-N-acetylglucosamine biosynthetic process"/>
    <property type="evidence" value="ECO:0007669"/>
    <property type="project" value="UniProtKB-UniRule"/>
</dbReference>
<accession>A0A1B0CKT3</accession>
<evidence type="ECO:0000256" key="6">
    <source>
        <dbReference type="ARBA" id="ARBA00022723"/>
    </source>
</evidence>
<feature type="active site" description="Phosphoserine intermediate" evidence="15">
    <location>
        <position position="102"/>
    </location>
</feature>
<dbReference type="PROSITE" id="PS00710">
    <property type="entry name" value="PGM_PMM"/>
    <property type="match status" value="1"/>
</dbReference>
<dbReference type="InterPro" id="IPR005843">
    <property type="entry name" value="A-D-PHexomutase_C"/>
</dbReference>
<feature type="binding site" evidence="16">
    <location>
        <position position="545"/>
    </location>
    <ligand>
        <name>substrate</name>
    </ligand>
</feature>
<dbReference type="Pfam" id="PF21405">
    <property type="entry name" value="AMG1_II"/>
    <property type="match status" value="1"/>
</dbReference>
<dbReference type="EMBL" id="AJWK01016608">
    <property type="status" value="NOT_ANNOTATED_CDS"/>
    <property type="molecule type" value="Genomic_DNA"/>
</dbReference>
<evidence type="ECO:0000256" key="17">
    <source>
        <dbReference type="PIRSR" id="PIRSR016408-3"/>
    </source>
</evidence>
<evidence type="ECO:0000256" key="12">
    <source>
        <dbReference type="ARBA" id="ARBA00032065"/>
    </source>
</evidence>
<comment type="function">
    <text evidence="13">Catalyzes the conversion of GlcNAc-6-P into GlcNAc-1-P during the synthesis of uridine diphosphate/UDP-GlcNAc, which is a biosynthetic precursor of chitin and also supplies the amino sugars for N-linked oligosaccharides of glycoproteins.</text>
</comment>
<dbReference type="InterPro" id="IPR005844">
    <property type="entry name" value="A-D-PHexomutase_a/b/a-I"/>
</dbReference>
<dbReference type="FunFam" id="3.40.120.10:FF:000013">
    <property type="entry name" value="Phosphoacetylglucosamine mutase"/>
    <property type="match status" value="1"/>
</dbReference>
<keyword evidence="7 14" id="KW-0460">Magnesium</keyword>
<keyword evidence="8 14" id="KW-0413">Isomerase</keyword>
<feature type="binding site" description="via phosphate group" evidence="17">
    <location>
        <position position="102"/>
    </location>
    <ligand>
        <name>Mg(2+)</name>
        <dbReference type="ChEBI" id="CHEBI:18420"/>
    </ligand>
</feature>
<dbReference type="UniPathway" id="UPA00113">
    <property type="reaction ID" value="UER00530"/>
</dbReference>
<evidence type="ECO:0000256" key="9">
    <source>
        <dbReference type="ARBA" id="ARBA00023277"/>
    </source>
</evidence>
<feature type="binding site" evidence="17">
    <location>
        <position position="316"/>
    </location>
    <ligand>
        <name>Mg(2+)</name>
        <dbReference type="ChEBI" id="CHEBI:18420"/>
    </ligand>
</feature>
<dbReference type="Gene3D" id="3.30.310.50">
    <property type="entry name" value="Alpha-D-phosphohexomutase, C-terminal domain"/>
    <property type="match status" value="1"/>
</dbReference>
<feature type="domain" description="Alpha-D-phosphohexomutase alpha/beta/alpha" evidence="19">
    <location>
        <begin position="92"/>
        <end position="125"/>
    </location>
</feature>
<organism evidence="22 23">
    <name type="scientific">Lutzomyia longipalpis</name>
    <name type="common">Sand fly</name>
    <dbReference type="NCBI Taxonomy" id="7200"/>
    <lineage>
        <taxon>Eukaryota</taxon>
        <taxon>Metazoa</taxon>
        <taxon>Ecdysozoa</taxon>
        <taxon>Arthropoda</taxon>
        <taxon>Hexapoda</taxon>
        <taxon>Insecta</taxon>
        <taxon>Pterygota</taxon>
        <taxon>Neoptera</taxon>
        <taxon>Endopterygota</taxon>
        <taxon>Diptera</taxon>
        <taxon>Nematocera</taxon>
        <taxon>Psychodoidea</taxon>
        <taxon>Psychodidae</taxon>
        <taxon>Lutzomyia</taxon>
        <taxon>Lutzomyia</taxon>
    </lineage>
</organism>
<feature type="binding site" evidence="16">
    <location>
        <begin position="536"/>
        <end position="540"/>
    </location>
    <ligand>
        <name>substrate</name>
    </ligand>
</feature>
<feature type="domain" description="Alpha-D-phosphohexomutase alpha/beta/alpha" evidence="19">
    <location>
        <begin position="143"/>
        <end position="212"/>
    </location>
</feature>
<evidence type="ECO:0000256" key="10">
    <source>
        <dbReference type="ARBA" id="ARBA00023316"/>
    </source>
</evidence>
<evidence type="ECO:0000256" key="3">
    <source>
        <dbReference type="ARBA" id="ARBA00010231"/>
    </source>
</evidence>
<dbReference type="SUPFAM" id="SSF55957">
    <property type="entry name" value="Phosphoglucomutase, C-terminal domain"/>
    <property type="match status" value="1"/>
</dbReference>
<comment type="function">
    <text evidence="14">Catalyzes the conversion of GlcNAc-6-P into GlcNAc-1-P during the synthesis of uridine diphosphate/UDP-GlcNAc, a sugar nucleotide critical to multiple glycosylation pathways including protein N- and O-glycosylation.</text>
</comment>
<dbReference type="InterPro" id="IPR016657">
    <property type="entry name" value="PAGM"/>
</dbReference>
<keyword evidence="10" id="KW-0961">Cell wall biogenesis/degradation</keyword>
<feature type="domain" description="Phosphoacetylglucosamine mutase AMG1" evidence="20">
    <location>
        <begin position="335"/>
        <end position="475"/>
    </location>
</feature>
<feature type="domain" description="Alpha-D-phosphohexomutase C-terminal" evidence="18">
    <location>
        <begin position="520"/>
        <end position="565"/>
    </location>
</feature>
<evidence type="ECO:0000256" key="16">
    <source>
        <dbReference type="PIRSR" id="PIRSR016408-2"/>
    </source>
</evidence>
<proteinExistence type="inferred from homology"/>
<comment type="catalytic activity">
    <reaction evidence="1 14">
        <text>N-acetyl-alpha-D-glucosamine 1-phosphate = N-acetyl-D-glucosamine 6-phosphate</text>
        <dbReference type="Rhea" id="RHEA:23804"/>
        <dbReference type="ChEBI" id="CHEBI:57513"/>
        <dbReference type="ChEBI" id="CHEBI:57776"/>
        <dbReference type="EC" id="5.4.2.3"/>
    </reaction>
</comment>
<evidence type="ECO:0000256" key="15">
    <source>
        <dbReference type="PIRSR" id="PIRSR016408-1"/>
    </source>
</evidence>
<dbReference type="FunFam" id="3.30.310.50:FF:000003">
    <property type="entry name" value="Phosphoacetylglucosamine mutase"/>
    <property type="match status" value="1"/>
</dbReference>
<dbReference type="InterPro" id="IPR016066">
    <property type="entry name" value="A-D-PHexomutase_CS"/>
</dbReference>
<comment type="similarity">
    <text evidence="3 14">Belongs to the phosphohexose mutase family.</text>
</comment>
<evidence type="ECO:0000256" key="4">
    <source>
        <dbReference type="ARBA" id="ARBA00012731"/>
    </source>
</evidence>
<dbReference type="Pfam" id="PF02878">
    <property type="entry name" value="PGM_PMM_I"/>
    <property type="match status" value="2"/>
</dbReference>
<dbReference type="PANTHER" id="PTHR45955:SF1">
    <property type="entry name" value="PHOSPHOACETYLGLUCOSAMINE MUTASE"/>
    <property type="match status" value="1"/>
</dbReference>
<comment type="pathway">
    <text evidence="2 14">Nucleotide-sugar biosynthesis; UDP-N-acetyl-alpha-D-glucosamine biosynthesis; N-acetyl-alpha-D-glucosamine 1-phosphate from alpha-D-glucosamine 6-phosphate (route I): step 2/2.</text>
</comment>
<dbReference type="PANTHER" id="PTHR45955">
    <property type="entry name" value="PHOSPHOACETYLGLUCOSAMINE MUTASE"/>
    <property type="match status" value="1"/>
</dbReference>
<dbReference type="VEuPathDB" id="VectorBase:LLOJ005220"/>
<feature type="binding site" evidence="17">
    <location>
        <position position="314"/>
    </location>
    <ligand>
        <name>Mg(2+)</name>
        <dbReference type="ChEBI" id="CHEBI:18420"/>
    </ligand>
</feature>
<evidence type="ECO:0000259" key="21">
    <source>
        <dbReference type="Pfam" id="PF21405"/>
    </source>
</evidence>
<evidence type="ECO:0000256" key="7">
    <source>
        <dbReference type="ARBA" id="ARBA00022842"/>
    </source>
</evidence>
<dbReference type="Proteomes" id="UP000092461">
    <property type="component" value="Unassembled WGS sequence"/>
</dbReference>
<evidence type="ECO:0000313" key="22">
    <source>
        <dbReference type="EnsemblMetazoa" id="LLOJ005220-PA"/>
    </source>
</evidence>
<dbReference type="GO" id="GO:0000287">
    <property type="term" value="F:magnesium ion binding"/>
    <property type="evidence" value="ECO:0007669"/>
    <property type="project" value="InterPro"/>
</dbReference>
<keyword evidence="23" id="KW-1185">Reference proteome</keyword>
<evidence type="ECO:0000256" key="14">
    <source>
        <dbReference type="PIRNR" id="PIRNR016408"/>
    </source>
</evidence>
<evidence type="ECO:0000256" key="2">
    <source>
        <dbReference type="ARBA" id="ARBA00004865"/>
    </source>
</evidence>
<evidence type="ECO:0000313" key="23">
    <source>
        <dbReference type="Proteomes" id="UP000092461"/>
    </source>
</evidence>
<evidence type="ECO:0000256" key="1">
    <source>
        <dbReference type="ARBA" id="ARBA00000558"/>
    </source>
</evidence>
<feature type="binding site" evidence="17">
    <location>
        <position position="318"/>
    </location>
    <ligand>
        <name>Mg(2+)</name>
        <dbReference type="ChEBI" id="CHEBI:18420"/>
    </ligand>
</feature>
<evidence type="ECO:0000256" key="5">
    <source>
        <dbReference type="ARBA" id="ARBA00022553"/>
    </source>
</evidence>
<dbReference type="EC" id="5.4.2.3" evidence="4 14"/>
<keyword evidence="6 14" id="KW-0479">Metal-binding</keyword>
<dbReference type="GO" id="GO:0004610">
    <property type="term" value="F:phosphoacetylglucosamine mutase activity"/>
    <property type="evidence" value="ECO:0007669"/>
    <property type="project" value="UniProtKB-UniRule"/>
</dbReference>
<dbReference type="EnsemblMetazoa" id="LLOJ005220-RA">
    <property type="protein sequence ID" value="LLOJ005220-PA"/>
    <property type="gene ID" value="LLOJ005220"/>
</dbReference>
<reference evidence="22" key="1">
    <citation type="submission" date="2020-05" db="UniProtKB">
        <authorList>
            <consortium name="EnsemblMetazoa"/>
        </authorList>
    </citation>
    <scope>IDENTIFICATION</scope>
    <source>
        <strain evidence="22">Jacobina</strain>
    </source>
</reference>
<keyword evidence="9" id="KW-0119">Carbohydrate metabolism</keyword>
<evidence type="ECO:0000259" key="20">
    <source>
        <dbReference type="Pfam" id="PF21404"/>
    </source>
</evidence>
<evidence type="ECO:0000256" key="13">
    <source>
        <dbReference type="ARBA" id="ARBA00059527"/>
    </source>
</evidence>
<name>A0A1B0CKT3_LUTLO</name>
<evidence type="ECO:0000256" key="8">
    <source>
        <dbReference type="ARBA" id="ARBA00023235"/>
    </source>
</evidence>
<comment type="cofactor">
    <cofactor evidence="14 17">
        <name>Mg(2+)</name>
        <dbReference type="ChEBI" id="CHEBI:18420"/>
    </cofactor>
    <text evidence="14 17">Binds 1 Mg(2+) ion per subunit.</text>
</comment>
<dbReference type="InterPro" id="IPR036900">
    <property type="entry name" value="A-D-PHexomutase_C_sf"/>
</dbReference>
<evidence type="ECO:0000256" key="11">
    <source>
        <dbReference type="ARBA" id="ARBA00031926"/>
    </source>
</evidence>
<dbReference type="InterPro" id="IPR016055">
    <property type="entry name" value="A-D-PHexomutase_a/b/a-I/II/III"/>
</dbReference>
<dbReference type="VEuPathDB" id="VectorBase:LLONM1_002649"/>
<dbReference type="AlphaFoldDB" id="A0A1B0CKT3"/>
<evidence type="ECO:0000259" key="18">
    <source>
        <dbReference type="Pfam" id="PF00408"/>
    </source>
</evidence>
<feature type="binding site" evidence="16">
    <location>
        <begin position="408"/>
        <end position="410"/>
    </location>
    <ligand>
        <name>substrate</name>
    </ligand>
</feature>
<dbReference type="Pfam" id="PF00408">
    <property type="entry name" value="PGM_PMM_IV"/>
    <property type="match status" value="1"/>
</dbReference>
<sequence length="589" mass="65163">FRQRGDRFATGCLCCCREKTSGNSGKIVWKLCVKMSVNLRTVYAFAREMYPKKVKGDIQYGTAGFRTKAENLDYVMYRMGLLATLRSRLKDGAVIGVMITASHNPEPDNGVKLVDPLGEMLEARWEKLATRLVNVSDQELESEIAAVIREENVCISAKSTVFVGMDNRYHSPRLLKAVCDGVVALKGSVKDFGILTTPMLHYLVVAANTRGGYGVPTEEGYYKKIITAFQNIRGTTYTRGNYTNRVYFDGANGVGARKMLQFLKRMDSGLDVVVFNSGEGKINHECGADYVKVQQKAPAGMPEIEANGRCVSVDGDADRVVYFFTDENNCFHLLDGDRIATLVADYLMELVRACNINLRMGLVQTAYANGASTDYIEHQLRVPVACVPTGVKHLHHKALEYDIGVYFEANGHGTVIFSQNAKEIIKKAAEDENLNEEQRSAAKTFLQIIDLINETVGDAISDMLLVETVLLAKGWCLKDWVNTYADLPNLQLKVSVADRNVITTTDAERICVTPEGLQEEINSLVAKYPRARAFVRPSGTEDVVRVYAEAESKEDTAVLAHEVAAAVHRLAGGVGNPPEIPRQFLNSHY</sequence>
<feature type="domain" description="Phosphoacetylglucosamine mutase AMG1" evidence="21">
    <location>
        <begin position="215"/>
        <end position="321"/>
    </location>
</feature>
<dbReference type="Pfam" id="PF21404">
    <property type="entry name" value="AMG1_III"/>
    <property type="match status" value="1"/>
</dbReference>
<dbReference type="PIRSF" id="PIRSF016408">
    <property type="entry name" value="PAGM"/>
    <property type="match status" value="1"/>
</dbReference>
<dbReference type="InterPro" id="IPR049022">
    <property type="entry name" value="AMG1_III"/>
</dbReference>